<feature type="binding site" evidence="9">
    <location>
        <position position="131"/>
    </location>
    <ligand>
        <name>FMN</name>
        <dbReference type="ChEBI" id="CHEBI:58210"/>
    </ligand>
</feature>
<dbReference type="InterPro" id="IPR001709">
    <property type="entry name" value="Flavoprot_Pyr_Nucl_cyt_Rdtase"/>
</dbReference>
<feature type="binding site" evidence="9">
    <location>
        <begin position="417"/>
        <end position="420"/>
    </location>
    <ligand>
        <name>FAD</name>
        <dbReference type="ChEBI" id="CHEBI:57692"/>
    </ligand>
</feature>
<dbReference type="GO" id="GO:0050660">
    <property type="term" value="F:flavin adenine dinucleotide binding"/>
    <property type="evidence" value="ECO:0007669"/>
    <property type="project" value="UniProtKB-UniRule"/>
</dbReference>
<comment type="similarity">
    <text evidence="9">In the C-terminal section; belongs to the flavoprotein pyridine nucleotide cytochrome reductase family.</text>
</comment>
<dbReference type="GO" id="GO:0160246">
    <property type="term" value="F:NADPH-iron-sulfur [2Fe-2S] protein oxidoreductase activity"/>
    <property type="evidence" value="ECO:0007669"/>
    <property type="project" value="InterPro"/>
</dbReference>
<dbReference type="STRING" id="947166.A0A1D1V5E7"/>
<dbReference type="SUPFAM" id="SSF52343">
    <property type="entry name" value="Ferredoxin reductase-like, C-terminal NADP-linked domain"/>
    <property type="match status" value="1"/>
</dbReference>
<comment type="caution">
    <text evidence="9">Lacks conserved residue(s) required for the propagation of feature annotation.</text>
</comment>
<feature type="domain" description="FAD-binding FR-type" evidence="11">
    <location>
        <begin position="205"/>
        <end position="444"/>
    </location>
</feature>
<dbReference type="PANTHER" id="PTHR19384:SF10">
    <property type="entry name" value="NADPH-DEPENDENT DIFLAVIN OXIDOREDUCTASE 1"/>
    <property type="match status" value="1"/>
</dbReference>
<dbReference type="PROSITE" id="PS51384">
    <property type="entry name" value="FAD_FR"/>
    <property type="match status" value="1"/>
</dbReference>
<dbReference type="InterPro" id="IPR039261">
    <property type="entry name" value="FNR_nucleotide-bd"/>
</dbReference>
<dbReference type="GO" id="GO:0005829">
    <property type="term" value="C:cytosol"/>
    <property type="evidence" value="ECO:0007669"/>
    <property type="project" value="TreeGrafter"/>
</dbReference>
<comment type="similarity">
    <text evidence="9">In the N-terminal section; belongs to the flavodoxin family.</text>
</comment>
<evidence type="ECO:0000259" key="11">
    <source>
        <dbReference type="PROSITE" id="PS51384"/>
    </source>
</evidence>
<evidence type="ECO:0000256" key="7">
    <source>
        <dbReference type="ARBA" id="ARBA00022857"/>
    </source>
</evidence>
<dbReference type="InterPro" id="IPR017927">
    <property type="entry name" value="FAD-bd_FR_type"/>
</dbReference>
<feature type="binding site" evidence="9">
    <location>
        <position position="595"/>
    </location>
    <ligand>
        <name>FAD</name>
        <dbReference type="ChEBI" id="CHEBI:57692"/>
    </ligand>
</feature>
<evidence type="ECO:0000313" key="13">
    <source>
        <dbReference type="Proteomes" id="UP000186922"/>
    </source>
</evidence>
<dbReference type="Gene3D" id="3.40.50.360">
    <property type="match status" value="1"/>
</dbReference>
<feature type="binding site" evidence="9">
    <location>
        <begin position="514"/>
        <end position="515"/>
    </location>
    <ligand>
        <name>NADP(+)</name>
        <dbReference type="ChEBI" id="CHEBI:58349"/>
    </ligand>
</feature>
<dbReference type="InterPro" id="IPR001433">
    <property type="entry name" value="OxRdtase_FAD/NAD-bd"/>
</dbReference>
<dbReference type="AlphaFoldDB" id="A0A1D1V5E7"/>
<dbReference type="EMBL" id="BDGG01000003">
    <property type="protein sequence ID" value="GAU96944.1"/>
    <property type="molecule type" value="Genomic_DNA"/>
</dbReference>
<gene>
    <name evidence="12" type="primary">RvY_08310-1</name>
    <name evidence="12" type="synonym">RvY_08310.1</name>
    <name evidence="12" type="ORF">RvY_08310</name>
</gene>
<protein>
    <recommendedName>
        <fullName evidence="9">NADPH-dependent diflavin oxidoreductase 1</fullName>
        <ecNumber evidence="9">1.18.1.-</ecNumber>
    </recommendedName>
    <alternativeName>
        <fullName evidence="9">NADPH-dependent FMN and FAD-containing oxidoreductase</fullName>
    </alternativeName>
</protein>
<keyword evidence="3 9" id="KW-0963">Cytoplasm</keyword>
<evidence type="ECO:0000256" key="1">
    <source>
        <dbReference type="ARBA" id="ARBA00001917"/>
    </source>
</evidence>
<organism evidence="12 13">
    <name type="scientific">Ramazzottius varieornatus</name>
    <name type="common">Water bear</name>
    <name type="synonym">Tardigrade</name>
    <dbReference type="NCBI Taxonomy" id="947166"/>
    <lineage>
        <taxon>Eukaryota</taxon>
        <taxon>Metazoa</taxon>
        <taxon>Ecdysozoa</taxon>
        <taxon>Tardigrada</taxon>
        <taxon>Eutardigrada</taxon>
        <taxon>Parachela</taxon>
        <taxon>Hypsibioidea</taxon>
        <taxon>Ramazzottiidae</taxon>
        <taxon>Ramazzottius</taxon>
    </lineage>
</organism>
<dbReference type="Proteomes" id="UP000186922">
    <property type="component" value="Unassembled WGS sequence"/>
</dbReference>
<dbReference type="EC" id="1.18.1.-" evidence="9"/>
<feature type="binding site" evidence="9">
    <location>
        <position position="458"/>
    </location>
    <ligand>
        <name>NADP(+)</name>
        <dbReference type="ChEBI" id="CHEBI:58349"/>
    </ligand>
</feature>
<feature type="binding site" evidence="9">
    <location>
        <position position="351"/>
    </location>
    <ligand>
        <name>FAD</name>
        <dbReference type="ChEBI" id="CHEBI:57692"/>
    </ligand>
</feature>
<dbReference type="Pfam" id="PF00667">
    <property type="entry name" value="FAD_binding_1"/>
    <property type="match status" value="1"/>
</dbReference>
<keyword evidence="7 9" id="KW-0521">NADP</keyword>
<evidence type="ECO:0000313" key="12">
    <source>
        <dbReference type="EMBL" id="GAU96944.1"/>
    </source>
</evidence>
<dbReference type="FunFam" id="3.40.50.360:FF:000034">
    <property type="entry name" value="NADPH-dependent diflavin oxidoreductase 1"/>
    <property type="match status" value="1"/>
</dbReference>
<dbReference type="Gene3D" id="2.40.30.10">
    <property type="entry name" value="Translation factors"/>
    <property type="match status" value="1"/>
</dbReference>
<dbReference type="PANTHER" id="PTHR19384">
    <property type="entry name" value="NITRIC OXIDE SYNTHASE-RELATED"/>
    <property type="match status" value="1"/>
</dbReference>
<keyword evidence="8 9" id="KW-0560">Oxidoreductase</keyword>
<evidence type="ECO:0000259" key="10">
    <source>
        <dbReference type="PROSITE" id="PS50902"/>
    </source>
</evidence>
<evidence type="ECO:0000256" key="6">
    <source>
        <dbReference type="ARBA" id="ARBA00022827"/>
    </source>
</evidence>
<comment type="catalytic activity">
    <reaction evidence="9">
        <text>2 oxidized [2Fe-2S]-[protein] + NADPH = 2 reduced [2Fe-2S]-[protein] + NADP(+) + H(+)</text>
        <dbReference type="Rhea" id="RHEA:67716"/>
        <dbReference type="Rhea" id="RHEA-COMP:17327"/>
        <dbReference type="Rhea" id="RHEA-COMP:17328"/>
        <dbReference type="ChEBI" id="CHEBI:15378"/>
        <dbReference type="ChEBI" id="CHEBI:33737"/>
        <dbReference type="ChEBI" id="CHEBI:33738"/>
        <dbReference type="ChEBI" id="CHEBI:57783"/>
        <dbReference type="ChEBI" id="CHEBI:58349"/>
    </reaction>
</comment>
<dbReference type="InterPro" id="IPR003097">
    <property type="entry name" value="CysJ-like_FAD-binding"/>
</dbReference>
<evidence type="ECO:0000256" key="2">
    <source>
        <dbReference type="ARBA" id="ARBA00001974"/>
    </source>
</evidence>
<feature type="binding site" evidence="9">
    <location>
        <begin position="520"/>
        <end position="524"/>
    </location>
    <ligand>
        <name>NADP(+)</name>
        <dbReference type="ChEBI" id="CHEBI:58349"/>
    </ligand>
</feature>
<proteinExistence type="inferred from homology"/>
<feature type="domain" description="Flavodoxin-like" evidence="10">
    <location>
        <begin position="6"/>
        <end position="149"/>
    </location>
</feature>
<dbReference type="Pfam" id="PF00258">
    <property type="entry name" value="Flavodoxin_1"/>
    <property type="match status" value="1"/>
</dbReference>
<dbReference type="FunFam" id="3.40.50.80:FF:000032">
    <property type="entry name" value="NADPH-dependent diflavin oxidoreductase 1"/>
    <property type="match status" value="1"/>
</dbReference>
<dbReference type="GO" id="GO:0016651">
    <property type="term" value="F:oxidoreductase activity, acting on NAD(P)H"/>
    <property type="evidence" value="ECO:0007669"/>
    <property type="project" value="UniProtKB-UniRule"/>
</dbReference>
<dbReference type="Pfam" id="PF00175">
    <property type="entry name" value="NAD_binding_1"/>
    <property type="match status" value="1"/>
</dbReference>
<comment type="subcellular location">
    <subcellularLocation>
        <location evidence="9">Cytoplasm</location>
    </subcellularLocation>
</comment>
<dbReference type="PRINTS" id="PR00371">
    <property type="entry name" value="FPNCR"/>
</dbReference>
<keyword evidence="5 9" id="KW-0288">FMN</keyword>
<keyword evidence="4 9" id="KW-0285">Flavoprotein</keyword>
<dbReference type="Gene3D" id="1.20.990.10">
    <property type="entry name" value="NADPH-cytochrome p450 Reductase, Chain A, domain 3"/>
    <property type="match status" value="1"/>
</dbReference>
<feature type="binding site" evidence="9">
    <location>
        <begin position="383"/>
        <end position="386"/>
    </location>
    <ligand>
        <name>FAD</name>
        <dbReference type="ChEBI" id="CHEBI:57692"/>
    </ligand>
</feature>
<name>A0A1D1V5E7_RAMVA</name>
<evidence type="ECO:0000256" key="4">
    <source>
        <dbReference type="ARBA" id="ARBA00022630"/>
    </source>
</evidence>
<dbReference type="SUPFAM" id="SSF63380">
    <property type="entry name" value="Riboflavin synthase domain-like"/>
    <property type="match status" value="1"/>
</dbReference>
<dbReference type="PROSITE" id="PS50902">
    <property type="entry name" value="FLAVODOXIN_LIKE"/>
    <property type="match status" value="1"/>
</dbReference>
<dbReference type="SUPFAM" id="SSF52218">
    <property type="entry name" value="Flavoproteins"/>
    <property type="match status" value="1"/>
</dbReference>
<keyword evidence="6 9" id="KW-0274">FAD</keyword>
<dbReference type="PRINTS" id="PR00369">
    <property type="entry name" value="FLAVODOXIN"/>
</dbReference>
<comment type="similarity">
    <text evidence="9">Belongs to the NADPH-dependent diflavin oxidoreductase NDOR1 family.</text>
</comment>
<dbReference type="Gene3D" id="3.40.50.80">
    <property type="entry name" value="Nucleotide-binding domain of ferredoxin-NADP reductase (FNR) module"/>
    <property type="match status" value="1"/>
</dbReference>
<dbReference type="GO" id="GO:0010181">
    <property type="term" value="F:FMN binding"/>
    <property type="evidence" value="ECO:0007669"/>
    <property type="project" value="UniProtKB-UniRule"/>
</dbReference>
<dbReference type="GO" id="GO:0050661">
    <property type="term" value="F:NADP binding"/>
    <property type="evidence" value="ECO:0007669"/>
    <property type="project" value="UniProtKB-UniRule"/>
</dbReference>
<dbReference type="GO" id="GO:0016226">
    <property type="term" value="P:iron-sulfur cluster assembly"/>
    <property type="evidence" value="ECO:0007669"/>
    <property type="project" value="UniProtKB-UniRule"/>
</dbReference>
<comment type="cofactor">
    <cofactor evidence="1 9">
        <name>FMN</name>
        <dbReference type="ChEBI" id="CHEBI:58210"/>
    </cofactor>
</comment>
<dbReference type="OrthoDB" id="1856718at2759"/>
<comment type="function">
    <text evidence="9">NADPH-dependent reductase which is a central component of the cytosolic iron-sulfur (Fe-S) protein assembly (CIA) machinery. Transfers electrons from NADPH via its FAD and FMN prosthetic groups to the [2Fe-2S] cluster of the anamorsin/DRE2 homolog, another key component of the CIA machinery. In turn, this reduced cluster provides electrons for assembly of cytosolic iron-sulfur cluster proteins.</text>
</comment>
<dbReference type="InterPro" id="IPR001094">
    <property type="entry name" value="Flavdoxin-like"/>
</dbReference>
<dbReference type="InterPro" id="IPR017938">
    <property type="entry name" value="Riboflavin_synthase-like_b-brl"/>
</dbReference>
<keyword evidence="13" id="KW-1185">Reference proteome</keyword>
<evidence type="ECO:0000256" key="5">
    <source>
        <dbReference type="ARBA" id="ARBA00022643"/>
    </source>
</evidence>
<evidence type="ECO:0000256" key="3">
    <source>
        <dbReference type="ARBA" id="ARBA00022490"/>
    </source>
</evidence>
<dbReference type="InterPro" id="IPR008254">
    <property type="entry name" value="Flavodoxin/NO_synth"/>
</dbReference>
<sequence length="596" mass="67808">MMDRQLVILYGSQTGTAMDLAKRIRKQGKLRHFSTSLLAMNDFPIHRLASTPLVVFVCSVTGQGDEPDNMKTFWRALRRRDLPAVLDDVQFAVLGIGDSSYQNFNITAIRLDRRLRKLGARPFVKIGLADESHDHGIDFVADPWIAQLMDTLMEKFPLPPGQEFSLQDETIQPSFNVHFLSEKPVENKSWSEKQMPRKSGLYDADHPFQATLISNKRATAEDHFQNVRFMKFDLASSGMSYAPGDTVNVFPKNLPEAVYELLTFLELDGDQLISLSINDEDFSLPPHCRLSNPCTIREAATNYWDFQGVPRKSFFELLTQIAQDEREKERLTEFASAAGANDLFDYCFRPRRNALEILQDFSDTAKRISLPYFFDLFPPIQARAFSIASSARYHKDELHLLVAVVEYKTKLHRPRKGLCSNWLASLQPGRPVPLWVKKGTIKFEQTKDKPVVMVGPGTGVAPFRSFIYERVSLAIGNSILFFGCRNKAKDFYFEEEWKVLQGEGFLTVLPPAFSRDQEEKVYVQDSIRKAGAVVVKALVEDEGFFYLAGSANSMPKEVEAALKTVLCQHADMKEEEALEYIKQLVSEGRYQTETWS</sequence>
<dbReference type="InterPro" id="IPR029039">
    <property type="entry name" value="Flavoprotein-like_sf"/>
</dbReference>
<accession>A0A1D1V5E7</accession>
<comment type="caution">
    <text evidence="12">The sequence shown here is derived from an EMBL/GenBank/DDBJ whole genome shotgun (WGS) entry which is preliminary data.</text>
</comment>
<reference evidence="12 13" key="1">
    <citation type="journal article" date="2016" name="Nat. Commun.">
        <title>Extremotolerant tardigrade genome and improved radiotolerance of human cultured cells by tardigrade-unique protein.</title>
        <authorList>
            <person name="Hashimoto T."/>
            <person name="Horikawa D.D."/>
            <person name="Saito Y."/>
            <person name="Kuwahara H."/>
            <person name="Kozuka-Hata H."/>
            <person name="Shin-I T."/>
            <person name="Minakuchi Y."/>
            <person name="Ohishi K."/>
            <person name="Motoyama A."/>
            <person name="Aizu T."/>
            <person name="Enomoto A."/>
            <person name="Kondo K."/>
            <person name="Tanaka S."/>
            <person name="Hara Y."/>
            <person name="Koshikawa S."/>
            <person name="Sagara H."/>
            <person name="Miura T."/>
            <person name="Yokobori S."/>
            <person name="Miyagawa K."/>
            <person name="Suzuki Y."/>
            <person name="Kubo T."/>
            <person name="Oyama M."/>
            <person name="Kohara Y."/>
            <person name="Fujiyama A."/>
            <person name="Arakawa K."/>
            <person name="Katayama T."/>
            <person name="Toyoda A."/>
            <person name="Kunieda T."/>
        </authorList>
    </citation>
    <scope>NUCLEOTIDE SEQUENCE [LARGE SCALE GENOMIC DNA]</scope>
    <source>
        <strain evidence="12 13">YOKOZUNA-1</strain>
    </source>
</reference>
<evidence type="ECO:0000256" key="8">
    <source>
        <dbReference type="ARBA" id="ARBA00023002"/>
    </source>
</evidence>
<dbReference type="InterPro" id="IPR028879">
    <property type="entry name" value="NDOR1"/>
</dbReference>
<feature type="binding site" evidence="9">
    <location>
        <begin position="12"/>
        <end position="17"/>
    </location>
    <ligand>
        <name>FMN</name>
        <dbReference type="ChEBI" id="CHEBI:58210"/>
    </ligand>
</feature>
<dbReference type="InterPro" id="IPR023173">
    <property type="entry name" value="NADPH_Cyt_P450_Rdtase_alpha"/>
</dbReference>
<comment type="cofactor">
    <cofactor evidence="2 9">
        <name>FAD</name>
        <dbReference type="ChEBI" id="CHEBI:57692"/>
    </cofactor>
</comment>
<dbReference type="HAMAP" id="MF_03178">
    <property type="entry name" value="NDOR1"/>
    <property type="match status" value="1"/>
</dbReference>
<evidence type="ECO:0000256" key="9">
    <source>
        <dbReference type="HAMAP-Rule" id="MF_03178"/>
    </source>
</evidence>